<evidence type="ECO:0000313" key="2">
    <source>
        <dbReference type="EMBL" id="KAK4877856.1"/>
    </source>
</evidence>
<reference evidence="3" key="1">
    <citation type="submission" date="2023-01" db="EMBL/GenBank/DDBJ databases">
        <title>Key to firefly adult light organ development and bioluminescence: homeobox transcription factors regulate luciferase expression and transportation to peroxisome.</title>
        <authorList>
            <person name="Fu X."/>
        </authorList>
    </citation>
    <scope>NUCLEOTIDE SEQUENCE [LARGE SCALE GENOMIC DNA]</scope>
</reference>
<dbReference type="PANTHER" id="PTHR45964:SF5">
    <property type="entry name" value="WSCD FAMILY MEMBER CG9164"/>
    <property type="match status" value="1"/>
</dbReference>
<gene>
    <name evidence="2" type="ORF">RN001_010362</name>
</gene>
<evidence type="ECO:0000256" key="1">
    <source>
        <dbReference type="ARBA" id="ARBA00010236"/>
    </source>
</evidence>
<accession>A0AAN7P9F5</accession>
<name>A0AAN7P9F5_9COLE</name>
<dbReference type="InterPro" id="IPR051589">
    <property type="entry name" value="Sialate-O-sulfotransferase"/>
</dbReference>
<dbReference type="SUPFAM" id="SSF52540">
    <property type="entry name" value="P-loop containing nucleoside triphosphate hydrolases"/>
    <property type="match status" value="1"/>
</dbReference>
<organism evidence="2 3">
    <name type="scientific">Aquatica leii</name>
    <dbReference type="NCBI Taxonomy" id="1421715"/>
    <lineage>
        <taxon>Eukaryota</taxon>
        <taxon>Metazoa</taxon>
        <taxon>Ecdysozoa</taxon>
        <taxon>Arthropoda</taxon>
        <taxon>Hexapoda</taxon>
        <taxon>Insecta</taxon>
        <taxon>Pterygota</taxon>
        <taxon>Neoptera</taxon>
        <taxon>Endopterygota</taxon>
        <taxon>Coleoptera</taxon>
        <taxon>Polyphaga</taxon>
        <taxon>Elateriformia</taxon>
        <taxon>Elateroidea</taxon>
        <taxon>Lampyridae</taxon>
        <taxon>Luciolinae</taxon>
        <taxon>Aquatica</taxon>
    </lineage>
</organism>
<dbReference type="AlphaFoldDB" id="A0AAN7P9F5"/>
<keyword evidence="3" id="KW-1185">Reference proteome</keyword>
<dbReference type="PANTHER" id="PTHR45964">
    <property type="entry name" value="WSCD FAMILY MEMBER CG9164"/>
    <property type="match status" value="1"/>
</dbReference>
<dbReference type="Proteomes" id="UP001353858">
    <property type="component" value="Unassembled WGS sequence"/>
</dbReference>
<proteinExistence type="inferred from homology"/>
<dbReference type="EMBL" id="JARPUR010000004">
    <property type="protein sequence ID" value="KAK4877856.1"/>
    <property type="molecule type" value="Genomic_DNA"/>
</dbReference>
<comment type="similarity">
    <text evidence="1">Belongs to the WSCD family.</text>
</comment>
<comment type="caution">
    <text evidence="2">The sequence shown here is derived from an EMBL/GenBank/DDBJ whole genome shotgun (WGS) entry which is preliminary data.</text>
</comment>
<dbReference type="InterPro" id="IPR027417">
    <property type="entry name" value="P-loop_NTPase"/>
</dbReference>
<evidence type="ECO:0000313" key="3">
    <source>
        <dbReference type="Proteomes" id="UP001353858"/>
    </source>
</evidence>
<sequence length="298" mass="34204">MQMSRVRLWILGFLLILYLAGVLVLSAVTLHEPKEPKSSKLATEKHISKKLDYGISTYHSSKRFKIDWCTTLQFQEPPKLPVALASFPGSGNTWLRYLLQQATGVYTGSVYKDYGLLKSGFPAESVSNGSVLVVKTHEWGLNARKNFAKAVLLVRAPAPAIQAEFNRQSGGHIGFASPDRYKKTRGRYWQQFVADKLKMWKQMNLDWLYNFTGPTHVIFYEQLVDNVHHTLTVLLKFLEIPISDTLLACALERQEGIYRRKRRYLNFDPYTPSMKKLLQKEQKKVYEAIYNVAAPAKR</sequence>
<dbReference type="Gene3D" id="3.40.50.300">
    <property type="entry name" value="P-loop containing nucleotide triphosphate hydrolases"/>
    <property type="match status" value="1"/>
</dbReference>
<protein>
    <recommendedName>
        <fullName evidence="4">Sulfotransferase</fullName>
    </recommendedName>
</protein>
<evidence type="ECO:0008006" key="4">
    <source>
        <dbReference type="Google" id="ProtNLM"/>
    </source>
</evidence>